<proteinExistence type="predicted"/>
<name>B1ZPN1_OPITP</name>
<dbReference type="AlphaFoldDB" id="B1ZPN1"/>
<evidence type="ECO:0000313" key="2">
    <source>
        <dbReference type="Proteomes" id="UP000007013"/>
    </source>
</evidence>
<dbReference type="RefSeq" id="WP_012374088.1">
    <property type="nucleotide sequence ID" value="NC_010571.1"/>
</dbReference>
<dbReference type="eggNOG" id="ENOG502Z7VC">
    <property type="taxonomic scope" value="Bacteria"/>
</dbReference>
<evidence type="ECO:0000313" key="1">
    <source>
        <dbReference type="EMBL" id="ACB74550.1"/>
    </source>
</evidence>
<dbReference type="OrthoDB" id="219241at2"/>
<gene>
    <name evidence="1" type="ordered locus">Oter_1265</name>
</gene>
<organism evidence="1 2">
    <name type="scientific">Opitutus terrae (strain DSM 11246 / JCM 15787 / PB90-1)</name>
    <dbReference type="NCBI Taxonomy" id="452637"/>
    <lineage>
        <taxon>Bacteria</taxon>
        <taxon>Pseudomonadati</taxon>
        <taxon>Verrucomicrobiota</taxon>
        <taxon>Opitutia</taxon>
        <taxon>Opitutales</taxon>
        <taxon>Opitutaceae</taxon>
        <taxon>Opitutus</taxon>
    </lineage>
</organism>
<reference evidence="1 2" key="1">
    <citation type="journal article" date="2011" name="J. Bacteriol.">
        <title>Genome sequence of the verrucomicrobium Opitutus terrae PB90-1, an abundant inhabitant of rice paddy soil ecosystems.</title>
        <authorList>
            <person name="van Passel M.W."/>
            <person name="Kant R."/>
            <person name="Palva A."/>
            <person name="Copeland A."/>
            <person name="Lucas S."/>
            <person name="Lapidus A."/>
            <person name="Glavina del Rio T."/>
            <person name="Pitluck S."/>
            <person name="Goltsman E."/>
            <person name="Clum A."/>
            <person name="Sun H."/>
            <person name="Schmutz J."/>
            <person name="Larimer F.W."/>
            <person name="Land M.L."/>
            <person name="Hauser L."/>
            <person name="Kyrpides N."/>
            <person name="Mikhailova N."/>
            <person name="Richardson P.P."/>
            <person name="Janssen P.H."/>
            <person name="de Vos W.M."/>
            <person name="Smidt H."/>
        </authorList>
    </citation>
    <scope>NUCLEOTIDE SEQUENCE [LARGE SCALE GENOMIC DNA]</scope>
    <source>
        <strain evidence="2">DSM 11246 / JCM 15787 / PB90-1</strain>
    </source>
</reference>
<dbReference type="KEGG" id="ote:Oter_1265"/>
<accession>B1ZPN1</accession>
<keyword evidence="2" id="KW-1185">Reference proteome</keyword>
<evidence type="ECO:0008006" key="3">
    <source>
        <dbReference type="Google" id="ProtNLM"/>
    </source>
</evidence>
<dbReference type="STRING" id="452637.Oter_1265"/>
<dbReference type="EMBL" id="CP001032">
    <property type="protein sequence ID" value="ACB74550.1"/>
    <property type="molecule type" value="Genomic_DNA"/>
</dbReference>
<protein>
    <recommendedName>
        <fullName evidence="3">Glycosyl hydrolase 36 catalytic domain-containing protein</fullName>
    </recommendedName>
</protein>
<dbReference type="HOGENOM" id="CLU_276188_0_0_0"/>
<dbReference type="Proteomes" id="UP000007013">
    <property type="component" value="Chromosome"/>
</dbReference>
<sequence length="1157" mass="127551">MISLSPEPPARATSEGAFVDAFGGRFYRLQHCDRLPPFLMNVVSPSDLWLFLASNGGLTAGRASADHALFSYQTVDRIYDSAGVIGPFTAIRVALPGGGEVLWEPFAEHTPHLQVVRRNLYKSIEGDRVWFEELNLELGLAFRYGWATAQDYGFVRRCQLENLTDETRSVRLVDGLRHVLPPGIPARLQNESSCLTDAYKTAELLPGTSLAVYSLAAGIIDRAIPMESLRASVVWSEGLPGADILLSDVQLPAFHAGERIQGETHCRGIRGAYAVSAALTLAPRSQQAWMMVADTELTQAEVARRRQQLGCGGMPEAVTRAIEASTERLRAIVGLADGRQASGAEATAVHHFANVLFNLMRGGIFVSGHEIPCGPFAAFVRTRNVATAERHAAFLAGLPASLPRAAFLQQLATHQDPELERLGLEFLPLTFSRRHGDPSRPWNRFNIRVRDAAGQQVLHHEGNWRDIFQNWEALCLSFPGYLESIVAKFVNASTIDGYNPYRLSHAGIDWELLDHDDPWSSIGYWGDHQTIYLLKFLEWSGRFHPGALTTWLRRDLFTYAAVPYRIATYAAMRRNPHVTIEFDLERHRAIEAAAARFGTDARLVRDADGRVRHVNLTEKLLLLVLTRLTNFVPGGGIWMNTQRPEWNDANNALVGYGVSVVTLCYLRRFLAHLQQHLLPALGDDEVALTAPLAQLARAVAGALERHRGMLGAAAITPAARRSLLDALAEAGTAYRTQVYTHDSGARAALTPAGIRALIDTALAFVDHSIRANARPDGLYHAYNLLEFTEQPPGVEIRHLAPMLEGQVAVLSSGVLPPSEAVALLEALRRSPLYRPDQHSYLLYPDRQLPGFLERNRIPSEAVAGCALLHDLLQARDDRLVVQDASGTCRFHPDLVNGAALEARLQALAADPAWAQAVAQHAGRVKAVYEEVFHHRAFTGRSGSMFGYEGLGCIYWHMVSKLLLAVQENLALAEATRSPAAARLAERYHEVRAGLSFNKTPEEYGAFPTDPYSHTPGHSGAQQPGMTGQVKEEILTRLGELGVQIDAGELRFVPRFLPGDEFVSTEPDFAYTDAAGREQRLRLPTDALAFTFCGVPVVYRRTSGEPQLTLHFTDGSTRTSREAVLPRELAAEVFSRSGRIVRLELALGREFQPWHSSA</sequence>